<dbReference type="EMBL" id="JBHSQO010000006">
    <property type="protein sequence ID" value="MFC6089450.1"/>
    <property type="molecule type" value="Genomic_DNA"/>
</dbReference>
<evidence type="ECO:0000313" key="3">
    <source>
        <dbReference type="Proteomes" id="UP001596220"/>
    </source>
</evidence>
<protein>
    <submittedName>
        <fullName evidence="2">Uncharacterized protein</fullName>
    </submittedName>
</protein>
<dbReference type="Proteomes" id="UP001596220">
    <property type="component" value="Unassembled WGS sequence"/>
</dbReference>
<sequence length="137" mass="14110">MTGGEKLPPMQAALLLQICRTVDRLDKIDAQLRGDESSWLTIERDYDDPAAPVVVVVDKALAEERLQATALKTLIGEFRQALRAPRPGRAGASGNPAPSPAAAPYAGGQAATGTAGGGGSVVDVAARLAARRKPPTG</sequence>
<keyword evidence="3" id="KW-1185">Reference proteome</keyword>
<name>A0ABW1P2Y3_9PSEU</name>
<dbReference type="RefSeq" id="WP_380634633.1">
    <property type="nucleotide sequence ID" value="NZ_JBHSQO010000006.1"/>
</dbReference>
<gene>
    <name evidence="2" type="ORF">ACFP3R_09235</name>
</gene>
<reference evidence="3" key="1">
    <citation type="journal article" date="2019" name="Int. J. Syst. Evol. Microbiol.">
        <title>The Global Catalogue of Microorganisms (GCM) 10K type strain sequencing project: providing services to taxonomists for standard genome sequencing and annotation.</title>
        <authorList>
            <consortium name="The Broad Institute Genomics Platform"/>
            <consortium name="The Broad Institute Genome Sequencing Center for Infectious Disease"/>
            <person name="Wu L."/>
            <person name="Ma J."/>
        </authorList>
    </citation>
    <scope>NUCLEOTIDE SEQUENCE [LARGE SCALE GENOMIC DNA]</scope>
    <source>
        <strain evidence="3">CGMCC 4.7246</strain>
    </source>
</reference>
<evidence type="ECO:0000313" key="2">
    <source>
        <dbReference type="EMBL" id="MFC6089450.1"/>
    </source>
</evidence>
<feature type="region of interest" description="Disordered" evidence="1">
    <location>
        <begin position="85"/>
        <end position="117"/>
    </location>
</feature>
<feature type="compositionally biased region" description="Low complexity" evidence="1">
    <location>
        <begin position="85"/>
        <end position="113"/>
    </location>
</feature>
<organism evidence="2 3">
    <name type="scientific">Saccharothrix lopnurensis</name>
    <dbReference type="NCBI Taxonomy" id="1670621"/>
    <lineage>
        <taxon>Bacteria</taxon>
        <taxon>Bacillati</taxon>
        <taxon>Actinomycetota</taxon>
        <taxon>Actinomycetes</taxon>
        <taxon>Pseudonocardiales</taxon>
        <taxon>Pseudonocardiaceae</taxon>
        <taxon>Saccharothrix</taxon>
    </lineage>
</organism>
<accession>A0ABW1P2Y3</accession>
<proteinExistence type="predicted"/>
<comment type="caution">
    <text evidence="2">The sequence shown here is derived from an EMBL/GenBank/DDBJ whole genome shotgun (WGS) entry which is preliminary data.</text>
</comment>
<evidence type="ECO:0000256" key="1">
    <source>
        <dbReference type="SAM" id="MobiDB-lite"/>
    </source>
</evidence>